<evidence type="ECO:0000256" key="5">
    <source>
        <dbReference type="ARBA" id="ARBA00058938"/>
    </source>
</evidence>
<evidence type="ECO:0000256" key="1">
    <source>
        <dbReference type="ARBA" id="ARBA00022798"/>
    </source>
</evidence>
<accession>A0A5N0UT28</accession>
<dbReference type="InterPro" id="IPR005471">
    <property type="entry name" value="Tscrpt_reg_IclR_N"/>
</dbReference>
<proteinExistence type="predicted"/>
<sequence>MTTAGSRIAVIGKAAQVLDALLASPRGATPTELAASLDLNRSTAFRLLVSLEHAGLVDQDPATSRYRLGLRLLVLGDAVRDRLDIVRVAEPVVRELRDEVRQTVYLALRDGWGAVCVHRLPGPDVDVLAWRTGQWLPFHQGAGPRALLAALPDEELETYLALDEERPTRHGALTTADIRALVRETRERGWSLNPEDLTDGVSSLGFAVRRSVCAISVAGLSQAYQGKRLDDLASAVERAATRLGALLAGH</sequence>
<dbReference type="FunFam" id="1.10.10.10:FF:000056">
    <property type="entry name" value="IclR family transcriptional regulator"/>
    <property type="match status" value="1"/>
</dbReference>
<evidence type="ECO:0000256" key="4">
    <source>
        <dbReference type="ARBA" id="ARBA00023163"/>
    </source>
</evidence>
<dbReference type="PANTHER" id="PTHR30136">
    <property type="entry name" value="HELIX-TURN-HELIX TRANSCRIPTIONAL REGULATOR, ICLR FAMILY"/>
    <property type="match status" value="1"/>
</dbReference>
<dbReference type="PROSITE" id="PS51078">
    <property type="entry name" value="ICLR_ED"/>
    <property type="match status" value="1"/>
</dbReference>
<evidence type="ECO:0000256" key="2">
    <source>
        <dbReference type="ARBA" id="ARBA00023015"/>
    </source>
</evidence>
<keyword evidence="2" id="KW-0805">Transcription regulation</keyword>
<feature type="domain" description="IclR-ED" evidence="8">
    <location>
        <begin position="71"/>
        <end position="249"/>
    </location>
</feature>
<evidence type="ECO:0000256" key="3">
    <source>
        <dbReference type="ARBA" id="ARBA00023125"/>
    </source>
</evidence>
<evidence type="ECO:0000259" key="7">
    <source>
        <dbReference type="PROSITE" id="PS51077"/>
    </source>
</evidence>
<dbReference type="EMBL" id="VMNW02000058">
    <property type="protein sequence ID" value="KAA9155266.1"/>
    <property type="molecule type" value="Genomic_DNA"/>
</dbReference>
<dbReference type="Gene3D" id="3.30.450.40">
    <property type="match status" value="1"/>
</dbReference>
<dbReference type="PROSITE" id="PS51077">
    <property type="entry name" value="HTH_ICLR"/>
    <property type="match status" value="1"/>
</dbReference>
<dbReference type="Pfam" id="PF09339">
    <property type="entry name" value="HTH_IclR"/>
    <property type="match status" value="1"/>
</dbReference>
<dbReference type="InterPro" id="IPR036390">
    <property type="entry name" value="WH_DNA-bd_sf"/>
</dbReference>
<dbReference type="GO" id="GO:0003677">
    <property type="term" value="F:DNA binding"/>
    <property type="evidence" value="ECO:0007669"/>
    <property type="project" value="UniProtKB-KW"/>
</dbReference>
<comment type="caution">
    <text evidence="9">The sequence shown here is derived from an EMBL/GenBank/DDBJ whole genome shotgun (WGS) entry which is preliminary data.</text>
</comment>
<dbReference type="InterPro" id="IPR036388">
    <property type="entry name" value="WH-like_DNA-bd_sf"/>
</dbReference>
<dbReference type="RefSeq" id="WP_144752862.1">
    <property type="nucleotide sequence ID" value="NZ_VMNW02000058.1"/>
</dbReference>
<evidence type="ECO:0000256" key="6">
    <source>
        <dbReference type="ARBA" id="ARBA00070406"/>
    </source>
</evidence>
<evidence type="ECO:0000259" key="8">
    <source>
        <dbReference type="PROSITE" id="PS51078"/>
    </source>
</evidence>
<evidence type="ECO:0000313" key="9">
    <source>
        <dbReference type="EMBL" id="KAA9155266.1"/>
    </source>
</evidence>
<dbReference type="GO" id="GO:0006071">
    <property type="term" value="P:glycerol metabolic process"/>
    <property type="evidence" value="ECO:0007669"/>
    <property type="project" value="UniProtKB-KW"/>
</dbReference>
<dbReference type="InterPro" id="IPR050707">
    <property type="entry name" value="HTH_MetabolicPath_Reg"/>
</dbReference>
<evidence type="ECO:0000313" key="10">
    <source>
        <dbReference type="Proteomes" id="UP000319769"/>
    </source>
</evidence>
<keyword evidence="1" id="KW-0319">Glycerol metabolism</keyword>
<gene>
    <name evidence="9" type="ORF">FPZ12_030050</name>
</gene>
<organism evidence="9 10">
    <name type="scientific">Amycolatopsis acidicola</name>
    <dbReference type="NCBI Taxonomy" id="2596893"/>
    <lineage>
        <taxon>Bacteria</taxon>
        <taxon>Bacillati</taxon>
        <taxon>Actinomycetota</taxon>
        <taxon>Actinomycetes</taxon>
        <taxon>Pseudonocardiales</taxon>
        <taxon>Pseudonocardiaceae</taxon>
        <taxon>Amycolatopsis</taxon>
    </lineage>
</organism>
<dbReference type="InterPro" id="IPR029016">
    <property type="entry name" value="GAF-like_dom_sf"/>
</dbReference>
<dbReference type="InterPro" id="IPR014757">
    <property type="entry name" value="Tscrpt_reg_IclR_C"/>
</dbReference>
<comment type="function">
    <text evidence="5">May be an activator protein for the gylABX operon.</text>
</comment>
<dbReference type="Proteomes" id="UP000319769">
    <property type="component" value="Unassembled WGS sequence"/>
</dbReference>
<dbReference type="AlphaFoldDB" id="A0A5N0UT28"/>
<feature type="domain" description="HTH iclR-type" evidence="7">
    <location>
        <begin position="8"/>
        <end position="70"/>
    </location>
</feature>
<dbReference type="OrthoDB" id="4068713at2"/>
<keyword evidence="10" id="KW-1185">Reference proteome</keyword>
<dbReference type="SUPFAM" id="SSF55781">
    <property type="entry name" value="GAF domain-like"/>
    <property type="match status" value="1"/>
</dbReference>
<dbReference type="PANTHER" id="PTHR30136:SF35">
    <property type="entry name" value="HTH-TYPE TRANSCRIPTIONAL REGULATOR RV1719"/>
    <property type="match status" value="1"/>
</dbReference>
<dbReference type="SUPFAM" id="SSF46785">
    <property type="entry name" value="Winged helix' DNA-binding domain"/>
    <property type="match status" value="1"/>
</dbReference>
<reference evidence="9" key="1">
    <citation type="submission" date="2019-09" db="EMBL/GenBank/DDBJ databases">
        <authorList>
            <person name="Teo W.F.A."/>
            <person name="Duangmal K."/>
        </authorList>
    </citation>
    <scope>NUCLEOTIDE SEQUENCE [LARGE SCALE GENOMIC DNA]</scope>
    <source>
        <strain evidence="9">K81G1</strain>
    </source>
</reference>
<protein>
    <recommendedName>
        <fullName evidence="6">Glycerol operon regulatory protein</fullName>
    </recommendedName>
</protein>
<dbReference type="GO" id="GO:0045892">
    <property type="term" value="P:negative regulation of DNA-templated transcription"/>
    <property type="evidence" value="ECO:0007669"/>
    <property type="project" value="TreeGrafter"/>
</dbReference>
<dbReference type="GO" id="GO:0003700">
    <property type="term" value="F:DNA-binding transcription factor activity"/>
    <property type="evidence" value="ECO:0007669"/>
    <property type="project" value="TreeGrafter"/>
</dbReference>
<keyword evidence="3" id="KW-0238">DNA-binding</keyword>
<dbReference type="SMART" id="SM00346">
    <property type="entry name" value="HTH_ICLR"/>
    <property type="match status" value="1"/>
</dbReference>
<name>A0A5N0UT28_9PSEU</name>
<dbReference type="Pfam" id="PF01614">
    <property type="entry name" value="IclR_C"/>
    <property type="match status" value="1"/>
</dbReference>
<keyword evidence="4" id="KW-0804">Transcription</keyword>
<dbReference type="Gene3D" id="1.10.10.10">
    <property type="entry name" value="Winged helix-like DNA-binding domain superfamily/Winged helix DNA-binding domain"/>
    <property type="match status" value="1"/>
</dbReference>